<dbReference type="InterPro" id="IPR001810">
    <property type="entry name" value="F-box_dom"/>
</dbReference>
<dbReference type="CDD" id="cd22160">
    <property type="entry name" value="F-box_AtFBL13-like"/>
    <property type="match status" value="1"/>
</dbReference>
<evidence type="ECO:0000313" key="3">
    <source>
        <dbReference type="Proteomes" id="UP001054889"/>
    </source>
</evidence>
<reference evidence="2" key="1">
    <citation type="journal article" date="2018" name="DNA Res.">
        <title>Multiple hybrid de novo genome assembly of finger millet, an orphan allotetraploid crop.</title>
        <authorList>
            <person name="Hatakeyama M."/>
            <person name="Aluri S."/>
            <person name="Balachadran M.T."/>
            <person name="Sivarajan S.R."/>
            <person name="Patrignani A."/>
            <person name="Gruter S."/>
            <person name="Poveda L."/>
            <person name="Shimizu-Inatsugi R."/>
            <person name="Baeten J."/>
            <person name="Francoijs K.J."/>
            <person name="Nataraja K.N."/>
            <person name="Reddy Y.A.N."/>
            <person name="Phadnis S."/>
            <person name="Ravikumar R.L."/>
            <person name="Schlapbach R."/>
            <person name="Sreeman S.M."/>
            <person name="Shimizu K.K."/>
        </authorList>
    </citation>
    <scope>NUCLEOTIDE SEQUENCE</scope>
</reference>
<dbReference type="PANTHER" id="PTHR34223">
    <property type="entry name" value="OS11G0201299 PROTEIN"/>
    <property type="match status" value="1"/>
</dbReference>
<evidence type="ECO:0000313" key="2">
    <source>
        <dbReference type="EMBL" id="GJN06860.1"/>
    </source>
</evidence>
<dbReference type="SUPFAM" id="SSF81383">
    <property type="entry name" value="F-box domain"/>
    <property type="match status" value="1"/>
</dbReference>
<feature type="domain" description="F-box" evidence="1">
    <location>
        <begin position="24"/>
        <end position="57"/>
    </location>
</feature>
<dbReference type="Proteomes" id="UP001054889">
    <property type="component" value="Unassembled WGS sequence"/>
</dbReference>
<keyword evidence="3" id="KW-1185">Reference proteome</keyword>
<dbReference type="PANTHER" id="PTHR34223:SF107">
    <property type="entry name" value="F-BOX DOMAIN-CONTAINING PROTEIN"/>
    <property type="match status" value="1"/>
</dbReference>
<accession>A0AAV5D8V2</accession>
<dbReference type="InterPro" id="IPR036047">
    <property type="entry name" value="F-box-like_dom_sf"/>
</dbReference>
<dbReference type="InterPro" id="IPR053197">
    <property type="entry name" value="F-box_SCFL_complex_component"/>
</dbReference>
<dbReference type="Pfam" id="PF00646">
    <property type="entry name" value="F-box"/>
    <property type="match status" value="1"/>
</dbReference>
<protein>
    <recommendedName>
        <fullName evidence="1">F-box domain-containing protein</fullName>
    </recommendedName>
</protein>
<organism evidence="2 3">
    <name type="scientific">Eleusine coracana subsp. coracana</name>
    <dbReference type="NCBI Taxonomy" id="191504"/>
    <lineage>
        <taxon>Eukaryota</taxon>
        <taxon>Viridiplantae</taxon>
        <taxon>Streptophyta</taxon>
        <taxon>Embryophyta</taxon>
        <taxon>Tracheophyta</taxon>
        <taxon>Spermatophyta</taxon>
        <taxon>Magnoliopsida</taxon>
        <taxon>Liliopsida</taxon>
        <taxon>Poales</taxon>
        <taxon>Poaceae</taxon>
        <taxon>PACMAD clade</taxon>
        <taxon>Chloridoideae</taxon>
        <taxon>Cynodonteae</taxon>
        <taxon>Eleusininae</taxon>
        <taxon>Eleusine</taxon>
    </lineage>
</organism>
<comment type="caution">
    <text evidence="2">The sequence shown here is derived from an EMBL/GenBank/DDBJ whole genome shotgun (WGS) entry which is preliminary data.</text>
</comment>
<evidence type="ECO:0000259" key="1">
    <source>
        <dbReference type="Pfam" id="PF00646"/>
    </source>
</evidence>
<dbReference type="AlphaFoldDB" id="A0AAV5D8V2"/>
<dbReference type="InterPro" id="IPR053781">
    <property type="entry name" value="F-box_AtFBL13-like"/>
</dbReference>
<gene>
    <name evidence="2" type="primary">ga24629</name>
    <name evidence="2" type="ORF">PR202_ga24629</name>
</gene>
<proteinExistence type="predicted"/>
<sequence length="310" mass="34514">MPLEDQGKKGVPPACSSGRSIDVMPDVILEHILGFLPAEDAVRTSVLAPRWRHLWKSATGLRIGCRDRGEAGTGPVKEYRKFLHRLFLLRGGWSLETCEIRARIGEFFSHLRGATAELLYLASYPVQGQGTQDDMMLLPPMLQNMPSLVEAFIRLVRSTTCKCYSCQLSDSSYNADSSDTNSVLLNGLSQDKSLTLISTYYSLIVFKGDLRWCPIFSNLKTLLLNEHWCVPDDFDELACILEHSPVLEKLTLQLFSEGPKHNVEMKGGFSLMGPSTIIISEHLDIVEIKCGVVDERVSVSARHGEIQAAE</sequence>
<name>A0AAV5D8V2_ELECO</name>
<dbReference type="EMBL" id="BQKI01000013">
    <property type="protein sequence ID" value="GJN06860.1"/>
    <property type="molecule type" value="Genomic_DNA"/>
</dbReference>
<reference evidence="2" key="2">
    <citation type="submission" date="2021-12" db="EMBL/GenBank/DDBJ databases">
        <title>Resequencing data analysis of finger millet.</title>
        <authorList>
            <person name="Hatakeyama M."/>
            <person name="Aluri S."/>
            <person name="Balachadran M.T."/>
            <person name="Sivarajan S.R."/>
            <person name="Poveda L."/>
            <person name="Shimizu-Inatsugi R."/>
            <person name="Schlapbach R."/>
            <person name="Sreeman S.M."/>
            <person name="Shimizu K.K."/>
        </authorList>
    </citation>
    <scope>NUCLEOTIDE SEQUENCE</scope>
</reference>